<evidence type="ECO:0000313" key="10">
    <source>
        <dbReference type="Proteomes" id="UP000248014"/>
    </source>
</evidence>
<dbReference type="AlphaFoldDB" id="A0A2V3VGW0"/>
<dbReference type="CDD" id="cd11033">
    <property type="entry name" value="CYP142-like"/>
    <property type="match status" value="1"/>
</dbReference>
<dbReference type="Gene3D" id="1.10.630.10">
    <property type="entry name" value="Cytochrome P450"/>
    <property type="match status" value="1"/>
</dbReference>
<dbReference type="InterPro" id="IPR017972">
    <property type="entry name" value="Cyt_P450_CS"/>
</dbReference>
<reference evidence="9 10" key="1">
    <citation type="submission" date="2018-05" db="EMBL/GenBank/DDBJ databases">
        <title>Genomic Encyclopedia of Type Strains, Phase IV (KMG-IV): sequencing the most valuable type-strain genomes for metagenomic binning, comparative biology and taxonomic classification.</title>
        <authorList>
            <person name="Goeker M."/>
        </authorList>
    </citation>
    <scope>NUCLEOTIDE SEQUENCE [LARGE SCALE GENOMIC DNA]</scope>
    <source>
        <strain evidence="9 10">DSM 3183</strain>
    </source>
</reference>
<evidence type="ECO:0000256" key="4">
    <source>
        <dbReference type="ARBA" id="ARBA00023002"/>
    </source>
</evidence>
<evidence type="ECO:0000256" key="8">
    <source>
        <dbReference type="RuleBase" id="RU000461"/>
    </source>
</evidence>
<dbReference type="Proteomes" id="UP000248014">
    <property type="component" value="Unassembled WGS sequence"/>
</dbReference>
<dbReference type="PANTHER" id="PTHR46696:SF4">
    <property type="entry name" value="BIOTIN BIOSYNTHESIS CYTOCHROME P450"/>
    <property type="match status" value="1"/>
</dbReference>
<dbReference type="FunFam" id="1.10.630.10:FF:000018">
    <property type="entry name" value="Cytochrome P450 monooxygenase"/>
    <property type="match status" value="1"/>
</dbReference>
<comment type="function">
    <text evidence="7">Cytochromes P450 are a group of heme-thiolate monooxygenases. They oxidize a variety of structurally unrelated compounds, including steroids, fatty acids, and xenobiotics.</text>
</comment>
<gene>
    <name evidence="9" type="ORF">C7451_10630</name>
</gene>
<name>A0A2V3VGW0_9SPHN</name>
<evidence type="ECO:0000256" key="3">
    <source>
        <dbReference type="ARBA" id="ARBA00022723"/>
    </source>
</evidence>
<keyword evidence="2 8" id="KW-0349">Heme</keyword>
<sequence>MATIAPAVLPPEIASAIVNPVAYGEWNGIKEKFRWARDNMPVGLVQAEGYMPFWAITRHEDIMTVSKDNARFLNAPKSVVLGPIAVQMLTHMITGGSPHLVRSLVTMDAPEHMDYRKLTQSWFMPKNLASLEEKIRGIARASVDAMLATGGSCDFVHQVSALYPLHVVMQILGVPHEDEPLMLKLTQEMFGGEDPDLNRARSVELTPEQVTQFVIEAVRDFEGYFMKLAAARRADPKDDVATVIANAVIDGEPISDRNAAGYYIIVAAAGHDTTSASTAGAMWALAKDPEQFARIKADRSLLPGLIEEAIRWTTPVQHFMRTAAEDCEIGGQAIAKDDWLMLCYVSGNHDERVFPDPDRFDASRGPNRHVAFGAGVHQCLGLHLARLEMRILFDELLDRIDSVELAGTPLRASSTFVGGPKTLPIRFVPS</sequence>
<keyword evidence="4 8" id="KW-0560">Oxidoreductase</keyword>
<dbReference type="InterPro" id="IPR036396">
    <property type="entry name" value="Cyt_P450_sf"/>
</dbReference>
<dbReference type="GO" id="GO:0008395">
    <property type="term" value="F:steroid hydroxylase activity"/>
    <property type="evidence" value="ECO:0007669"/>
    <property type="project" value="TreeGrafter"/>
</dbReference>
<evidence type="ECO:0000256" key="1">
    <source>
        <dbReference type="ARBA" id="ARBA00010617"/>
    </source>
</evidence>
<keyword evidence="5 8" id="KW-0408">Iron</keyword>
<keyword evidence="6 8" id="KW-0503">Monooxygenase</keyword>
<dbReference type="GO" id="GO:0006707">
    <property type="term" value="P:cholesterol catabolic process"/>
    <property type="evidence" value="ECO:0007669"/>
    <property type="project" value="TreeGrafter"/>
</dbReference>
<dbReference type="InterPro" id="IPR001128">
    <property type="entry name" value="Cyt_P450"/>
</dbReference>
<evidence type="ECO:0000256" key="2">
    <source>
        <dbReference type="ARBA" id="ARBA00022617"/>
    </source>
</evidence>
<dbReference type="GO" id="GO:0020037">
    <property type="term" value="F:heme binding"/>
    <property type="evidence" value="ECO:0007669"/>
    <property type="project" value="InterPro"/>
</dbReference>
<evidence type="ECO:0000313" key="9">
    <source>
        <dbReference type="EMBL" id="PXW75869.1"/>
    </source>
</evidence>
<evidence type="ECO:0000256" key="5">
    <source>
        <dbReference type="ARBA" id="ARBA00023004"/>
    </source>
</evidence>
<dbReference type="GO" id="GO:0036199">
    <property type="term" value="F:cholest-4-en-3-one 26-monooxygenase activity"/>
    <property type="evidence" value="ECO:0007669"/>
    <property type="project" value="TreeGrafter"/>
</dbReference>
<dbReference type="EMBL" id="QJJM01000006">
    <property type="protein sequence ID" value="PXW75869.1"/>
    <property type="molecule type" value="Genomic_DNA"/>
</dbReference>
<dbReference type="SUPFAM" id="SSF48264">
    <property type="entry name" value="Cytochrome P450"/>
    <property type="match status" value="1"/>
</dbReference>
<comment type="caution">
    <text evidence="9">The sequence shown here is derived from an EMBL/GenBank/DDBJ whole genome shotgun (WGS) entry which is preliminary data.</text>
</comment>
<dbReference type="PANTHER" id="PTHR46696">
    <property type="entry name" value="P450, PUTATIVE (EUROFUNG)-RELATED"/>
    <property type="match status" value="1"/>
</dbReference>
<keyword evidence="3 8" id="KW-0479">Metal-binding</keyword>
<comment type="similarity">
    <text evidence="1 8">Belongs to the cytochrome P450 family.</text>
</comment>
<evidence type="ECO:0000256" key="6">
    <source>
        <dbReference type="ARBA" id="ARBA00023033"/>
    </source>
</evidence>
<accession>A0A2V3VGW0</accession>
<proteinExistence type="inferred from homology"/>
<dbReference type="PRINTS" id="PR00385">
    <property type="entry name" value="P450"/>
</dbReference>
<protein>
    <submittedName>
        <fullName evidence="9">Cytochrome P450</fullName>
    </submittedName>
</protein>
<organism evidence="9 10">
    <name type="scientific">Blastomonas natatoria</name>
    <dbReference type="NCBI Taxonomy" id="34015"/>
    <lineage>
        <taxon>Bacteria</taxon>
        <taxon>Pseudomonadati</taxon>
        <taxon>Pseudomonadota</taxon>
        <taxon>Alphaproteobacteria</taxon>
        <taxon>Sphingomonadales</taxon>
        <taxon>Sphingomonadaceae</taxon>
        <taxon>Blastomonas</taxon>
    </lineage>
</organism>
<evidence type="ECO:0000256" key="7">
    <source>
        <dbReference type="ARBA" id="ARBA00043906"/>
    </source>
</evidence>
<dbReference type="GO" id="GO:0005506">
    <property type="term" value="F:iron ion binding"/>
    <property type="evidence" value="ECO:0007669"/>
    <property type="project" value="InterPro"/>
</dbReference>
<dbReference type="Pfam" id="PF00067">
    <property type="entry name" value="p450"/>
    <property type="match status" value="1"/>
</dbReference>
<dbReference type="PROSITE" id="PS00086">
    <property type="entry name" value="CYTOCHROME_P450"/>
    <property type="match status" value="1"/>
</dbReference>
<dbReference type="OrthoDB" id="5522954at2"/>
<dbReference type="RefSeq" id="WP_110298567.1">
    <property type="nucleotide sequence ID" value="NZ_QJJM01000006.1"/>
</dbReference>
<keyword evidence="10" id="KW-1185">Reference proteome</keyword>
<dbReference type="InterPro" id="IPR002397">
    <property type="entry name" value="Cyt_P450_B"/>
</dbReference>
<dbReference type="PRINTS" id="PR00359">
    <property type="entry name" value="BP450"/>
</dbReference>